<comment type="similarity">
    <text evidence="2">Belongs to the HPPK family.</text>
</comment>
<dbReference type="KEGG" id="mmab:HQ865_12405"/>
<evidence type="ECO:0000256" key="2">
    <source>
        <dbReference type="ARBA" id="ARBA00005810"/>
    </source>
</evidence>
<protein>
    <recommendedName>
        <fullName evidence="4">2-amino-4-hydroxy-6-hydroxymethyldihydropteridine pyrophosphokinase</fullName>
        <ecNumber evidence="3">2.7.6.3</ecNumber>
    </recommendedName>
    <alternativeName>
        <fullName evidence="11">6-hydroxymethyl-7,8-dihydropterin pyrophosphokinase</fullName>
    </alternativeName>
    <alternativeName>
        <fullName evidence="12">7,8-dihydro-6-hydroxymethylpterin-pyrophosphokinase</fullName>
    </alternativeName>
</protein>
<gene>
    <name evidence="14" type="primary">folK</name>
    <name evidence="14" type="ORF">HQ865_12405</name>
</gene>
<dbReference type="CDD" id="cd00483">
    <property type="entry name" value="HPPK"/>
    <property type="match status" value="1"/>
</dbReference>
<keyword evidence="5 14" id="KW-0808">Transferase</keyword>
<evidence type="ECO:0000313" key="15">
    <source>
        <dbReference type="Proteomes" id="UP000505355"/>
    </source>
</evidence>
<dbReference type="Proteomes" id="UP000505355">
    <property type="component" value="Chromosome"/>
</dbReference>
<evidence type="ECO:0000256" key="11">
    <source>
        <dbReference type="ARBA" id="ARBA00029766"/>
    </source>
</evidence>
<dbReference type="RefSeq" id="WP_173415197.1">
    <property type="nucleotide sequence ID" value="NZ_CP054139.1"/>
</dbReference>
<evidence type="ECO:0000256" key="9">
    <source>
        <dbReference type="ARBA" id="ARBA00022909"/>
    </source>
</evidence>
<dbReference type="GO" id="GO:0003848">
    <property type="term" value="F:2-amino-4-hydroxy-6-hydroxymethyldihydropteridine diphosphokinase activity"/>
    <property type="evidence" value="ECO:0007669"/>
    <property type="project" value="UniProtKB-EC"/>
</dbReference>
<evidence type="ECO:0000256" key="6">
    <source>
        <dbReference type="ARBA" id="ARBA00022741"/>
    </source>
</evidence>
<dbReference type="GO" id="GO:0005524">
    <property type="term" value="F:ATP binding"/>
    <property type="evidence" value="ECO:0007669"/>
    <property type="project" value="UniProtKB-KW"/>
</dbReference>
<dbReference type="GO" id="GO:0046654">
    <property type="term" value="P:tetrahydrofolate biosynthetic process"/>
    <property type="evidence" value="ECO:0007669"/>
    <property type="project" value="UniProtKB-UniPathway"/>
</dbReference>
<dbReference type="EMBL" id="CP054139">
    <property type="protein sequence ID" value="QKJ30523.1"/>
    <property type="molecule type" value="Genomic_DNA"/>
</dbReference>
<sequence length="159" mass="18024">MVKVFLLLGGNLGDRFAYLSKAIALIGEEIGTVAQQSSVYETQAWGKTDEADYLNQVIIVETELQAHEVLARILQIELNLGRKRAEKWGARTIDIDILFYDDIIINKPGLIIPHPELQNRRFTLEPLAEIAPELLHPVLKINMLQLKNNLQDCLIVKKL</sequence>
<dbReference type="InterPro" id="IPR000550">
    <property type="entry name" value="Hppk"/>
</dbReference>
<reference evidence="14 15" key="1">
    <citation type="submission" date="2020-05" db="EMBL/GenBank/DDBJ databases">
        <title>Mucilaginibacter mali sp. nov.</title>
        <authorList>
            <person name="Kim H.S."/>
            <person name="Lee K.C."/>
            <person name="Suh M.K."/>
            <person name="Kim J.-S."/>
            <person name="Han K.-I."/>
            <person name="Eom M.K."/>
            <person name="Shin Y.K."/>
            <person name="Lee J.-S."/>
        </authorList>
    </citation>
    <scope>NUCLEOTIDE SEQUENCE [LARGE SCALE GENOMIC DNA]</scope>
    <source>
        <strain evidence="14 15">G2-14</strain>
    </source>
</reference>
<evidence type="ECO:0000256" key="4">
    <source>
        <dbReference type="ARBA" id="ARBA00016218"/>
    </source>
</evidence>
<accession>A0A7D4PUS0</accession>
<keyword evidence="8" id="KW-0067">ATP-binding</keyword>
<evidence type="ECO:0000259" key="13">
    <source>
        <dbReference type="PROSITE" id="PS00794"/>
    </source>
</evidence>
<dbReference type="EC" id="2.7.6.3" evidence="3"/>
<proteinExistence type="inferred from homology"/>
<evidence type="ECO:0000256" key="5">
    <source>
        <dbReference type="ARBA" id="ARBA00022679"/>
    </source>
</evidence>
<dbReference type="PANTHER" id="PTHR43071">
    <property type="entry name" value="2-AMINO-4-HYDROXY-6-HYDROXYMETHYLDIHYDROPTERIDINE PYROPHOSPHOKINASE"/>
    <property type="match status" value="1"/>
</dbReference>
<dbReference type="SUPFAM" id="SSF55083">
    <property type="entry name" value="6-hydroxymethyl-7,8-dihydropterin pyrophosphokinase, HPPK"/>
    <property type="match status" value="1"/>
</dbReference>
<evidence type="ECO:0000256" key="1">
    <source>
        <dbReference type="ARBA" id="ARBA00005051"/>
    </source>
</evidence>
<evidence type="ECO:0000256" key="3">
    <source>
        <dbReference type="ARBA" id="ARBA00013253"/>
    </source>
</evidence>
<dbReference type="PANTHER" id="PTHR43071:SF1">
    <property type="entry name" value="2-AMINO-4-HYDROXY-6-HYDROXYMETHYLDIHYDROPTERIDINE PYROPHOSPHOKINASE"/>
    <property type="match status" value="1"/>
</dbReference>
<dbReference type="AlphaFoldDB" id="A0A7D4PUS0"/>
<dbReference type="GO" id="GO:0046656">
    <property type="term" value="P:folic acid biosynthetic process"/>
    <property type="evidence" value="ECO:0007669"/>
    <property type="project" value="UniProtKB-KW"/>
</dbReference>
<dbReference type="Pfam" id="PF01288">
    <property type="entry name" value="HPPK"/>
    <property type="match status" value="1"/>
</dbReference>
<keyword evidence="15" id="KW-1185">Reference proteome</keyword>
<keyword evidence="9" id="KW-0289">Folate biosynthesis</keyword>
<dbReference type="GO" id="GO:0016301">
    <property type="term" value="F:kinase activity"/>
    <property type="evidence" value="ECO:0007669"/>
    <property type="project" value="UniProtKB-KW"/>
</dbReference>
<comment type="function">
    <text evidence="10">Catalyzes the transfer of pyrophosphate from adenosine triphosphate (ATP) to 6-hydroxymethyl-7,8-dihydropterin, an enzymatic step in folate biosynthesis pathway.</text>
</comment>
<evidence type="ECO:0000256" key="12">
    <source>
        <dbReference type="ARBA" id="ARBA00033413"/>
    </source>
</evidence>
<dbReference type="UniPathway" id="UPA00077">
    <property type="reaction ID" value="UER00155"/>
</dbReference>
<dbReference type="InterPro" id="IPR035907">
    <property type="entry name" value="Hppk_sf"/>
</dbReference>
<keyword evidence="7 14" id="KW-0418">Kinase</keyword>
<evidence type="ECO:0000256" key="7">
    <source>
        <dbReference type="ARBA" id="ARBA00022777"/>
    </source>
</evidence>
<feature type="domain" description="7,8-dihydro-6-hydroxymethylpterin-pyrophosphokinase" evidence="13">
    <location>
        <begin position="87"/>
        <end position="98"/>
    </location>
</feature>
<organism evidence="14 15">
    <name type="scientific">Mucilaginibacter mali</name>
    <dbReference type="NCBI Taxonomy" id="2740462"/>
    <lineage>
        <taxon>Bacteria</taxon>
        <taxon>Pseudomonadati</taxon>
        <taxon>Bacteroidota</taxon>
        <taxon>Sphingobacteriia</taxon>
        <taxon>Sphingobacteriales</taxon>
        <taxon>Sphingobacteriaceae</taxon>
        <taxon>Mucilaginibacter</taxon>
    </lineage>
</organism>
<keyword evidence="6" id="KW-0547">Nucleotide-binding</keyword>
<evidence type="ECO:0000313" key="14">
    <source>
        <dbReference type="EMBL" id="QKJ30523.1"/>
    </source>
</evidence>
<comment type="pathway">
    <text evidence="1">Cofactor biosynthesis; tetrahydrofolate biosynthesis; 2-amino-4-hydroxy-6-hydroxymethyl-7,8-dihydropteridine diphosphate from 7,8-dihydroneopterin triphosphate: step 4/4.</text>
</comment>
<evidence type="ECO:0000256" key="10">
    <source>
        <dbReference type="ARBA" id="ARBA00029409"/>
    </source>
</evidence>
<name>A0A7D4PUS0_9SPHI</name>
<evidence type="ECO:0000256" key="8">
    <source>
        <dbReference type="ARBA" id="ARBA00022840"/>
    </source>
</evidence>
<dbReference type="PROSITE" id="PS00794">
    <property type="entry name" value="HPPK"/>
    <property type="match status" value="1"/>
</dbReference>
<dbReference type="NCBIfam" id="TIGR01498">
    <property type="entry name" value="folK"/>
    <property type="match status" value="1"/>
</dbReference>
<dbReference type="Gene3D" id="3.30.70.560">
    <property type="entry name" value="7,8-Dihydro-6-hydroxymethylpterin-pyrophosphokinase HPPK"/>
    <property type="match status" value="1"/>
</dbReference>